<name>A0A395N6W5_TRIAR</name>
<keyword evidence="3" id="KW-1185">Reference proteome</keyword>
<evidence type="ECO:0000256" key="1">
    <source>
        <dbReference type="SAM" id="MobiDB-lite"/>
    </source>
</evidence>
<reference evidence="2 3" key="1">
    <citation type="journal article" date="2018" name="PLoS Pathog.">
        <title>Evolution of structural diversity of trichothecenes, a family of toxins produced by plant pathogenic and entomopathogenic fungi.</title>
        <authorList>
            <person name="Proctor R.H."/>
            <person name="McCormick S.P."/>
            <person name="Kim H.S."/>
            <person name="Cardoza R.E."/>
            <person name="Stanley A.M."/>
            <person name="Lindo L."/>
            <person name="Kelly A."/>
            <person name="Brown D.W."/>
            <person name="Lee T."/>
            <person name="Vaughan M.M."/>
            <person name="Alexander N.J."/>
            <person name="Busman M."/>
            <person name="Gutierrez S."/>
        </authorList>
    </citation>
    <scope>NUCLEOTIDE SEQUENCE [LARGE SCALE GENOMIC DNA]</scope>
    <source>
        <strain evidence="2 3">IBT 40837</strain>
    </source>
</reference>
<organism evidence="2 3">
    <name type="scientific">Trichoderma arundinaceum</name>
    <dbReference type="NCBI Taxonomy" id="490622"/>
    <lineage>
        <taxon>Eukaryota</taxon>
        <taxon>Fungi</taxon>
        <taxon>Dikarya</taxon>
        <taxon>Ascomycota</taxon>
        <taxon>Pezizomycotina</taxon>
        <taxon>Sordariomycetes</taxon>
        <taxon>Hypocreomycetidae</taxon>
        <taxon>Hypocreales</taxon>
        <taxon>Hypocreaceae</taxon>
        <taxon>Trichoderma</taxon>
    </lineage>
</organism>
<comment type="caution">
    <text evidence="2">The sequence shown here is derived from an EMBL/GenBank/DDBJ whole genome shotgun (WGS) entry which is preliminary data.</text>
</comment>
<evidence type="ECO:0000313" key="2">
    <source>
        <dbReference type="EMBL" id="RFU71868.1"/>
    </source>
</evidence>
<accession>A0A395N6W5</accession>
<dbReference type="EMBL" id="PXOA01001145">
    <property type="protein sequence ID" value="RFU71868.1"/>
    <property type="molecule type" value="Genomic_DNA"/>
</dbReference>
<dbReference type="AlphaFoldDB" id="A0A395N6W5"/>
<proteinExistence type="predicted"/>
<dbReference type="Proteomes" id="UP000266272">
    <property type="component" value="Unassembled WGS sequence"/>
</dbReference>
<sequence>MEGLTLCSIPNLADCARGFQPSRECSHGALLRRQLGRLGVHTNQGLLESGLAIWGTYSLLWGLPLLDECPGTGTRGRNGLVAVPQTALPGVAFFSRTTPVYLGHGAESTPYMRHGPEASTEPRANGFHLPSTTICICISISFAQRLLPWLPSDAYLCVAAAAAAAAAATAAPRGSMSALGSALLELAYRSRSKQTERQMSDKDLLDCTYGLHALRVLLCPMSSPSSNSVPLAQRQCASPLSMPSPVPSSFAATGSWAGVRKPGQAKCRCSTCCLEKMLKVAGRVAQLDLAPILMRQRVRQSIKSSAVRRAYYRTGTKRPFQSGTAQASDARLAAYRPAGSAPFGAYTVFGGPGAKLQDPARHGAGMPTASAHASASTPRAGLTPLHPANWQKSYLAWFCRQSWQQHALELVRSAMDVYLQSHPSGWAARPLRHAPGPTGNWTIISTFAGCTMALRSYKPSSGPC</sequence>
<feature type="region of interest" description="Disordered" evidence="1">
    <location>
        <begin position="359"/>
        <end position="384"/>
    </location>
</feature>
<protein>
    <submittedName>
        <fullName evidence="2">Uncharacterized protein</fullName>
    </submittedName>
</protein>
<gene>
    <name evidence="2" type="ORF">TARUN_10395</name>
</gene>
<evidence type="ECO:0000313" key="3">
    <source>
        <dbReference type="Proteomes" id="UP000266272"/>
    </source>
</evidence>